<keyword evidence="6" id="KW-0460">Magnesium</keyword>
<keyword evidence="5" id="KW-0378">Hydrolase</keyword>
<gene>
    <name evidence="8" type="ORF">E7Y31_05435</name>
</gene>
<reference evidence="8 9" key="1">
    <citation type="submission" date="2019-04" db="EMBL/GenBank/DDBJ databases">
        <title>Draft genome sequences for three unisolated Alnus-infective Frankia Sp+ strains, AgTrS, AiOr and AvVan, the first sequenced Frankia strains able to sporulate in-planta.</title>
        <authorList>
            <person name="Bethencourt L."/>
            <person name="Vautrin F."/>
            <person name="Taib N."/>
            <person name="Dubost A."/>
            <person name="Castro-Garcia L."/>
            <person name="Imbaud O."/>
            <person name="Abrouk D."/>
            <person name="Fournier P."/>
            <person name="Briolay J."/>
            <person name="Nguyen A."/>
            <person name="Normand P."/>
            <person name="Fernandez M.P."/>
            <person name="Brochier-Armanet C."/>
            <person name="Herrera-Belaroussi A."/>
        </authorList>
    </citation>
    <scope>NUCLEOTIDE SEQUENCE [LARGE SCALE GENOMIC DNA]</scope>
    <source>
        <strain evidence="8 9">AvVan</strain>
    </source>
</reference>
<dbReference type="SUPFAM" id="SSF142823">
    <property type="entry name" value="ComB-like"/>
    <property type="match status" value="1"/>
</dbReference>
<dbReference type="EMBL" id="SSXH01000079">
    <property type="protein sequence ID" value="THJ75444.1"/>
    <property type="molecule type" value="Genomic_DNA"/>
</dbReference>
<comment type="caution">
    <text evidence="8">The sequence shown here is derived from an EMBL/GenBank/DDBJ whole genome shotgun (WGS) entry which is preliminary data.</text>
</comment>
<name>A0A4S5ESP2_9ACTN</name>
<sequence length="264" mass="26755">MVADGEQRPFRVRFGWGGEDLAVLTRVSDTVVIVDVLRFTTAVSVAVTRGAQVLPFPWRDATAAPFAARHGAVLAGLREDPSTPWSLSPTDLAGIPAGTRLVLPSPNGATLSAAAADLGATLIAGCLRNAAAVGTLLAGEVAAGRAVAVIAAGERWPAPSGHAHAGPLRPAVEDLLGAGAIIARAVDAGTLPRAQISPEARAAMAAFRAAAPDLHDDLRASSSGRELLGLGWDDDVAAAAQLDADANVPVLRGGAFTALRPRTG</sequence>
<dbReference type="RefSeq" id="WP_136447211.1">
    <property type="nucleotide sequence ID" value="NZ_SSXH01000079.1"/>
</dbReference>
<dbReference type="AlphaFoldDB" id="A0A4S5ESP2"/>
<dbReference type="InterPro" id="IPR036702">
    <property type="entry name" value="ComB-like_sf"/>
</dbReference>
<dbReference type="GO" id="GO:0050532">
    <property type="term" value="F:2-phosphosulfolactate phosphatase activity"/>
    <property type="evidence" value="ECO:0007669"/>
    <property type="project" value="UniProtKB-EC"/>
</dbReference>
<organism evidence="8 9">
    <name type="scientific">Candidatus Frankia alpina</name>
    <dbReference type="NCBI Taxonomy" id="2699483"/>
    <lineage>
        <taxon>Bacteria</taxon>
        <taxon>Bacillati</taxon>
        <taxon>Actinomycetota</taxon>
        <taxon>Actinomycetes</taxon>
        <taxon>Frankiales</taxon>
        <taxon>Frankiaceae</taxon>
        <taxon>Frankia</taxon>
    </lineage>
</organism>
<dbReference type="GO" id="GO:0050545">
    <property type="term" value="F:sulfopyruvate decarboxylase activity"/>
    <property type="evidence" value="ECO:0007669"/>
    <property type="project" value="TreeGrafter"/>
</dbReference>
<comment type="cofactor">
    <cofactor evidence="1">
        <name>Mg(2+)</name>
        <dbReference type="ChEBI" id="CHEBI:18420"/>
    </cofactor>
</comment>
<dbReference type="PANTHER" id="PTHR37311:SF1">
    <property type="entry name" value="2-PHOSPHOSULFOLACTATE PHOSPHATASE-RELATED"/>
    <property type="match status" value="1"/>
</dbReference>
<accession>A0A4S5ESP2</accession>
<dbReference type="Pfam" id="PF04029">
    <property type="entry name" value="2-ph_phosp"/>
    <property type="match status" value="1"/>
</dbReference>
<dbReference type="Gene3D" id="3.90.1560.10">
    <property type="entry name" value="ComB-like"/>
    <property type="match status" value="1"/>
</dbReference>
<protein>
    <recommendedName>
        <fullName evidence="4">Probable 2-phosphosulfolactate phosphatase</fullName>
        <ecNumber evidence="3">3.1.3.71</ecNumber>
    </recommendedName>
</protein>
<comment type="similarity">
    <text evidence="2">Belongs to the ComB family.</text>
</comment>
<evidence type="ECO:0000256" key="6">
    <source>
        <dbReference type="ARBA" id="ARBA00022842"/>
    </source>
</evidence>
<dbReference type="OrthoDB" id="8588453at2"/>
<dbReference type="EC" id="3.1.3.71" evidence="3"/>
<dbReference type="InterPro" id="IPR005238">
    <property type="entry name" value="ComB-like"/>
</dbReference>
<evidence type="ECO:0000256" key="2">
    <source>
        <dbReference type="ARBA" id="ARBA00009997"/>
    </source>
</evidence>
<evidence type="ECO:0000313" key="8">
    <source>
        <dbReference type="EMBL" id="THJ75444.1"/>
    </source>
</evidence>
<dbReference type="PANTHER" id="PTHR37311">
    <property type="entry name" value="2-PHOSPHOSULFOLACTATE PHOSPHATASE-RELATED"/>
    <property type="match status" value="1"/>
</dbReference>
<evidence type="ECO:0000256" key="3">
    <source>
        <dbReference type="ARBA" id="ARBA00012953"/>
    </source>
</evidence>
<evidence type="ECO:0000256" key="4">
    <source>
        <dbReference type="ARBA" id="ARBA00021948"/>
    </source>
</evidence>
<comment type="catalytic activity">
    <reaction evidence="7">
        <text>(2R)-O-phospho-3-sulfolactate + H2O = (2R)-3-sulfolactate + phosphate</text>
        <dbReference type="Rhea" id="RHEA:23416"/>
        <dbReference type="ChEBI" id="CHEBI:15377"/>
        <dbReference type="ChEBI" id="CHEBI:15597"/>
        <dbReference type="ChEBI" id="CHEBI:43474"/>
        <dbReference type="ChEBI" id="CHEBI:58738"/>
        <dbReference type="EC" id="3.1.3.71"/>
    </reaction>
</comment>
<evidence type="ECO:0000256" key="1">
    <source>
        <dbReference type="ARBA" id="ARBA00001946"/>
    </source>
</evidence>
<dbReference type="GO" id="GO:0000287">
    <property type="term" value="F:magnesium ion binding"/>
    <property type="evidence" value="ECO:0007669"/>
    <property type="project" value="InterPro"/>
</dbReference>
<evidence type="ECO:0000313" key="9">
    <source>
        <dbReference type="Proteomes" id="UP000305282"/>
    </source>
</evidence>
<evidence type="ECO:0000256" key="5">
    <source>
        <dbReference type="ARBA" id="ARBA00022801"/>
    </source>
</evidence>
<proteinExistence type="inferred from homology"/>
<keyword evidence="9" id="KW-1185">Reference proteome</keyword>
<dbReference type="Proteomes" id="UP000305282">
    <property type="component" value="Unassembled WGS sequence"/>
</dbReference>
<evidence type="ECO:0000256" key="7">
    <source>
        <dbReference type="ARBA" id="ARBA00033711"/>
    </source>
</evidence>